<name>A0A1X4G602_9CYAN</name>
<gene>
    <name evidence="4" type="ORF">B7O87_10040</name>
</gene>
<keyword evidence="3" id="KW-1133">Transmembrane helix</keyword>
<evidence type="ECO:0000256" key="2">
    <source>
        <dbReference type="ARBA" id="ARBA00022801"/>
    </source>
</evidence>
<dbReference type="GO" id="GO:0000270">
    <property type="term" value="P:peptidoglycan metabolic process"/>
    <property type="evidence" value="ECO:0007669"/>
    <property type="project" value="TreeGrafter"/>
</dbReference>
<keyword evidence="3" id="KW-0472">Membrane</keyword>
<dbReference type="SUPFAM" id="SSF56601">
    <property type="entry name" value="beta-lactamase/transpeptidase-like"/>
    <property type="match status" value="1"/>
</dbReference>
<dbReference type="GO" id="GO:0006508">
    <property type="term" value="P:proteolysis"/>
    <property type="evidence" value="ECO:0007669"/>
    <property type="project" value="InterPro"/>
</dbReference>
<dbReference type="NCBIfam" id="TIGR00666">
    <property type="entry name" value="PBP4"/>
    <property type="match status" value="1"/>
</dbReference>
<evidence type="ECO:0000256" key="3">
    <source>
        <dbReference type="SAM" id="Phobius"/>
    </source>
</evidence>
<dbReference type="GO" id="GO:0004185">
    <property type="term" value="F:serine-type carboxypeptidase activity"/>
    <property type="evidence" value="ECO:0007669"/>
    <property type="project" value="InterPro"/>
</dbReference>
<keyword evidence="2" id="KW-0378">Hydrolase</keyword>
<evidence type="ECO:0000256" key="1">
    <source>
        <dbReference type="ARBA" id="ARBA00006096"/>
    </source>
</evidence>
<keyword evidence="4" id="KW-0645">Protease</keyword>
<reference evidence="5" key="1">
    <citation type="submission" date="2017-04" db="EMBL/GenBank/DDBJ databases">
        <authorList>
            <person name="Abreu V.A."/>
            <person name="Popin R.V."/>
            <person name="Rigonato J."/>
            <person name="Andreote A.P."/>
            <person name="Schaker P.C."/>
            <person name="Hoff-Risseti C."/>
            <person name="Alvarenga D.O."/>
            <person name="Varani A.M."/>
            <person name="Fiore M.F."/>
        </authorList>
    </citation>
    <scope>NUCLEOTIDE SEQUENCE [LARGE SCALE GENOMIC DNA]</scope>
    <source>
        <strain evidence="5">CENA303</strain>
    </source>
</reference>
<comment type="similarity">
    <text evidence="1">Belongs to the peptidase S13 family.</text>
</comment>
<dbReference type="Proteomes" id="UP000192997">
    <property type="component" value="Unassembled WGS sequence"/>
</dbReference>
<evidence type="ECO:0000313" key="5">
    <source>
        <dbReference type="Proteomes" id="UP000192997"/>
    </source>
</evidence>
<dbReference type="AlphaFoldDB" id="A0A1X4G602"/>
<dbReference type="Pfam" id="PF02113">
    <property type="entry name" value="Peptidase_S13"/>
    <property type="match status" value="1"/>
</dbReference>
<accession>A0A1X4G602</accession>
<dbReference type="PANTHER" id="PTHR30023">
    <property type="entry name" value="D-ALANYL-D-ALANINE CARBOXYPEPTIDASE"/>
    <property type="match status" value="1"/>
</dbReference>
<organism evidence="4 5">
    <name type="scientific">Cylindrospermopsis raciborskii CENA303</name>
    <dbReference type="NCBI Taxonomy" id="1170769"/>
    <lineage>
        <taxon>Bacteria</taxon>
        <taxon>Bacillati</taxon>
        <taxon>Cyanobacteriota</taxon>
        <taxon>Cyanophyceae</taxon>
        <taxon>Nostocales</taxon>
        <taxon>Aphanizomenonaceae</taxon>
        <taxon>Cylindrospermopsis</taxon>
    </lineage>
</organism>
<keyword evidence="4" id="KW-0121">Carboxypeptidase</keyword>
<keyword evidence="3" id="KW-0812">Transmembrane</keyword>
<protein>
    <submittedName>
        <fullName evidence="4">D-alanyl-D-alanine carboxypeptidase/D-alanyl-D-alanine-endopeptidase</fullName>
    </submittedName>
</protein>
<dbReference type="EMBL" id="NBYN01000051">
    <property type="protein sequence ID" value="OSO90024.1"/>
    <property type="molecule type" value="Genomic_DNA"/>
</dbReference>
<dbReference type="Gene3D" id="3.40.710.10">
    <property type="entry name" value="DD-peptidase/beta-lactamase superfamily"/>
    <property type="match status" value="2"/>
</dbReference>
<dbReference type="InterPro" id="IPR012338">
    <property type="entry name" value="Beta-lactam/transpept-like"/>
</dbReference>
<feature type="transmembrane region" description="Helical" evidence="3">
    <location>
        <begin position="12"/>
        <end position="32"/>
    </location>
</feature>
<dbReference type="PANTHER" id="PTHR30023:SF0">
    <property type="entry name" value="PENICILLIN-SENSITIVE CARBOXYPEPTIDASE A"/>
    <property type="match status" value="1"/>
</dbReference>
<dbReference type="RefSeq" id="WP_085728408.1">
    <property type="nucleotide sequence ID" value="NZ_NBYN01000051.1"/>
</dbReference>
<dbReference type="Gene3D" id="3.50.80.20">
    <property type="entry name" value="D-Ala-D-Ala carboxypeptidase C, peptidase S13"/>
    <property type="match status" value="1"/>
</dbReference>
<comment type="caution">
    <text evidence="4">The sequence shown here is derived from an EMBL/GenBank/DDBJ whole genome shotgun (WGS) entry which is preliminary data.</text>
</comment>
<dbReference type="PRINTS" id="PR00922">
    <property type="entry name" value="DADACBPTASE3"/>
</dbReference>
<dbReference type="InterPro" id="IPR000667">
    <property type="entry name" value="Peptidase_S13"/>
</dbReference>
<evidence type="ECO:0000313" key="4">
    <source>
        <dbReference type="EMBL" id="OSO90024.1"/>
    </source>
</evidence>
<sequence length="508" mass="56624">MKKKQKKFKHTGRHIAAYIILIIAIISINTLIKPSIVVGQTPTLNAKEEVNHTCASQIPSSIEKIINSPTFERMRWGILIKNLSSDQIIYSRDAQKYFIPASTTKILTTAAAWQKLGKDFRIRTSIYQGDEGSFYLVGRGDPSFNNVQLTALAQKLQQRGIRSINKLIVDDSYFQGEYIDSSWQWEDIQADYGAPVNSLMVNENTGILTLSPNKIGEKLNITWSNNIELYGGIENNSITVAENEPRFVQVTRDLKGQILKIDGKLPINSPSQTIGLSVIDPIDNFLKNLRFTWAKVGITVKEIQPVFEYQHYKIAEQKPEIAVVESLALPDLVKEANMNSNNLYAEALLRHLSNSELTNEQTNKYETTVNQGLKILKTTLGEWGIEPNTYMIVDGSGLSRKNLISPEALVETLQVMAKSPDGNLFRASLATGGMTGTLKNRFLKTPAWGIVQGKTGSMTGVISLSGYINVPDYDDLVFSMIVNQSQQPSAVRKAMDEIIILLAKLHKC</sequence>
<proteinExistence type="inferred from homology"/>